<keyword evidence="5 7" id="KW-0472">Membrane</keyword>
<comment type="caution">
    <text evidence="10">The sequence shown here is derived from an EMBL/GenBank/DDBJ whole genome shotgun (WGS) entry which is preliminary data.</text>
</comment>
<comment type="similarity">
    <text evidence="2">Belongs to the MscS (TC 1.A.23) family.</text>
</comment>
<evidence type="ECO:0000313" key="10">
    <source>
        <dbReference type="EMBL" id="MEA5667704.1"/>
    </source>
</evidence>
<feature type="compositionally biased region" description="Polar residues" evidence="6">
    <location>
        <begin position="419"/>
        <end position="432"/>
    </location>
</feature>
<reference evidence="10 11" key="1">
    <citation type="submission" date="2023-12" db="EMBL/GenBank/DDBJ databases">
        <title>Stenotrophomonas guangdongensis sp. nov., isolated from wilted pepper plants (Capsicum annuum).</title>
        <authorList>
            <person name="Qiu M."/>
            <person name="Li Y."/>
            <person name="Liu Q."/>
            <person name="Zhang X."/>
            <person name="Huang Y."/>
            <person name="Guo R."/>
            <person name="Hu M."/>
            <person name="Zhou J."/>
            <person name="Zhou X."/>
        </authorList>
    </citation>
    <scope>NUCLEOTIDE SEQUENCE [LARGE SCALE GENOMIC DNA]</scope>
    <source>
        <strain evidence="10 11">MH1</strain>
    </source>
</reference>
<protein>
    <submittedName>
        <fullName evidence="10">Mechanosensitive ion channel family protein</fullName>
    </submittedName>
</protein>
<evidence type="ECO:0000256" key="6">
    <source>
        <dbReference type="SAM" id="MobiDB-lite"/>
    </source>
</evidence>
<feature type="transmembrane region" description="Helical" evidence="7">
    <location>
        <begin position="174"/>
        <end position="196"/>
    </location>
</feature>
<proteinExistence type="inferred from homology"/>
<evidence type="ECO:0000256" key="5">
    <source>
        <dbReference type="ARBA" id="ARBA00023136"/>
    </source>
</evidence>
<dbReference type="PANTHER" id="PTHR30414:SF0">
    <property type="entry name" value="MINICONDUCTANCE MECHANOSENSITIVE CHANNEL YBDG"/>
    <property type="match status" value="1"/>
</dbReference>
<dbReference type="Pfam" id="PF21082">
    <property type="entry name" value="MS_channel_3rd"/>
    <property type="match status" value="1"/>
</dbReference>
<comment type="subcellular location">
    <subcellularLocation>
        <location evidence="1">Endomembrane system</location>
        <topology evidence="1">Multi-pass membrane protein</topology>
    </subcellularLocation>
</comment>
<evidence type="ECO:0000313" key="11">
    <source>
        <dbReference type="Proteomes" id="UP001301653"/>
    </source>
</evidence>
<feature type="transmembrane region" description="Helical" evidence="7">
    <location>
        <begin position="145"/>
        <end position="168"/>
    </location>
</feature>
<evidence type="ECO:0000259" key="8">
    <source>
        <dbReference type="Pfam" id="PF00924"/>
    </source>
</evidence>
<dbReference type="InterPro" id="IPR010920">
    <property type="entry name" value="LSM_dom_sf"/>
</dbReference>
<dbReference type="InterPro" id="IPR049278">
    <property type="entry name" value="MS_channel_C"/>
</dbReference>
<evidence type="ECO:0000256" key="3">
    <source>
        <dbReference type="ARBA" id="ARBA00022692"/>
    </source>
</evidence>
<dbReference type="SUPFAM" id="SSF50182">
    <property type="entry name" value="Sm-like ribonucleoproteins"/>
    <property type="match status" value="1"/>
</dbReference>
<feature type="transmembrane region" description="Helical" evidence="7">
    <location>
        <begin position="101"/>
        <end position="124"/>
    </location>
</feature>
<dbReference type="Pfam" id="PF00924">
    <property type="entry name" value="MS_channel_2nd"/>
    <property type="match status" value="1"/>
</dbReference>
<dbReference type="InterPro" id="IPR023408">
    <property type="entry name" value="MscS_beta-dom_sf"/>
</dbReference>
<keyword evidence="4 7" id="KW-1133">Transmembrane helix</keyword>
<keyword evidence="3 7" id="KW-0812">Transmembrane</keyword>
<sequence>MAVMGIRWLDQLESTLAPYPLAYPAVVLVALLLVAWLANFVTKRILLSGLRKAIERFSGPEKNAKQPLRVIARLANIVPSVVIAAGLSIVPELPPELVAGLKALCHAWTVLTIALAVAHALDVFNDFYERRPDARNKPIKGYLQVAKIVVFVLAGLSIVATLAGVKLLHVVTGLGAATAVLMLIFQDTILSLVASVQISGDGRVRIGDWIEMPSQNADGDVTDIALHTVTVRNFDNTITTIPTKKLVTESFRNWRGMQESGGRRIKRSIYLDQHSVRFLDATALERLGQFGLLDDYFAAKQEELGQWNAQVAQAHPEPVNARRMTNLGTFRVYVERYLRSHPDIKQNMTLLVRQMAPTPQGLPLEIYCFAPTAWAQYERTQSDVFDHLLAILPEFGLRVFPCASSMPPRWNGWASSACWTTTSRPSRKSWASGTRRWRRPTPSRSTRAA</sequence>
<feature type="transmembrane region" description="Helical" evidence="7">
    <location>
        <begin position="70"/>
        <end position="89"/>
    </location>
</feature>
<keyword evidence="11" id="KW-1185">Reference proteome</keyword>
<feature type="transmembrane region" description="Helical" evidence="7">
    <location>
        <begin position="20"/>
        <end position="42"/>
    </location>
</feature>
<accession>A0ABU5V2X8</accession>
<evidence type="ECO:0000256" key="1">
    <source>
        <dbReference type="ARBA" id="ARBA00004127"/>
    </source>
</evidence>
<dbReference type="PANTHER" id="PTHR30414">
    <property type="entry name" value="MINICONDUCTANCE MECHANOSENSITIVE CHANNEL YBDG"/>
    <property type="match status" value="1"/>
</dbReference>
<feature type="domain" description="Mechanosensitive ion channel MscS" evidence="8">
    <location>
        <begin position="187"/>
        <end position="255"/>
    </location>
</feature>
<evidence type="ECO:0000259" key="9">
    <source>
        <dbReference type="Pfam" id="PF21082"/>
    </source>
</evidence>
<name>A0ABU5V2X8_9GAMM</name>
<feature type="domain" description="Mechanosensitive ion channel MscS C-terminal" evidence="9">
    <location>
        <begin position="338"/>
        <end position="397"/>
    </location>
</feature>
<evidence type="ECO:0000256" key="7">
    <source>
        <dbReference type="SAM" id="Phobius"/>
    </source>
</evidence>
<evidence type="ECO:0000256" key="4">
    <source>
        <dbReference type="ARBA" id="ARBA00022989"/>
    </source>
</evidence>
<dbReference type="EMBL" id="JAYFUH010000107">
    <property type="protein sequence ID" value="MEA5667704.1"/>
    <property type="molecule type" value="Genomic_DNA"/>
</dbReference>
<organism evidence="10 11">
    <name type="scientific">Stenotrophomonas capsici</name>
    <dbReference type="NCBI Taxonomy" id="3110230"/>
    <lineage>
        <taxon>Bacteria</taxon>
        <taxon>Pseudomonadati</taxon>
        <taxon>Pseudomonadota</taxon>
        <taxon>Gammaproteobacteria</taxon>
        <taxon>Lysobacterales</taxon>
        <taxon>Lysobacteraceae</taxon>
        <taxon>Stenotrophomonas</taxon>
    </lineage>
</organism>
<feature type="region of interest" description="Disordered" evidence="6">
    <location>
        <begin position="419"/>
        <end position="449"/>
    </location>
</feature>
<dbReference type="Proteomes" id="UP001301653">
    <property type="component" value="Unassembled WGS sequence"/>
</dbReference>
<dbReference type="InterPro" id="IPR006685">
    <property type="entry name" value="MscS_channel_2nd"/>
</dbReference>
<dbReference type="InterPro" id="IPR030192">
    <property type="entry name" value="YbdG"/>
</dbReference>
<gene>
    <name evidence="10" type="ORF">VA603_09195</name>
</gene>
<dbReference type="Gene3D" id="2.30.30.60">
    <property type="match status" value="1"/>
</dbReference>
<dbReference type="RefSeq" id="WP_323438614.1">
    <property type="nucleotide sequence ID" value="NZ_JAYFUH010000107.1"/>
</dbReference>
<evidence type="ECO:0000256" key="2">
    <source>
        <dbReference type="ARBA" id="ARBA00008017"/>
    </source>
</evidence>